<evidence type="ECO:0000313" key="20">
    <source>
        <dbReference type="Proteomes" id="UP000078397"/>
    </source>
</evidence>
<dbReference type="Gene3D" id="3.20.20.300">
    <property type="entry name" value="Glycoside hydrolase, family 3, N-terminal domain"/>
    <property type="match status" value="1"/>
</dbReference>
<comment type="caution">
    <text evidence="19">The sequence shown here is derived from an EMBL/GenBank/DDBJ whole genome shotgun (WGS) entry which is preliminary data.</text>
</comment>
<dbReference type="InterPro" id="IPR006584">
    <property type="entry name" value="Cellulose-bd_IV"/>
</dbReference>
<comment type="catalytic activity">
    <reaction evidence="1">
        <text>Hydrolysis of terminal, non-reducing beta-D-glucosyl residues with release of beta-D-glucose.</text>
        <dbReference type="EC" id="3.2.1.21"/>
    </reaction>
</comment>
<evidence type="ECO:0000256" key="8">
    <source>
        <dbReference type="ARBA" id="ARBA00022801"/>
    </source>
</evidence>
<dbReference type="FunFam" id="2.60.40.10:FF:000757">
    <property type="entry name" value="Beta-glucosidase G"/>
    <property type="match status" value="1"/>
</dbReference>
<dbReference type="CDD" id="cd04084">
    <property type="entry name" value="CBM6_xylanase-like"/>
    <property type="match status" value="1"/>
</dbReference>
<evidence type="ECO:0000256" key="12">
    <source>
        <dbReference type="ARBA" id="ARBA00023295"/>
    </source>
</evidence>
<evidence type="ECO:0000256" key="10">
    <source>
        <dbReference type="ARBA" id="ARBA00023180"/>
    </source>
</evidence>
<evidence type="ECO:0000256" key="6">
    <source>
        <dbReference type="ARBA" id="ARBA00022525"/>
    </source>
</evidence>
<dbReference type="InterPro" id="IPR008979">
    <property type="entry name" value="Galactose-bd-like_sf"/>
</dbReference>
<dbReference type="STRING" id="1380566.A0A179EWT8"/>
<evidence type="ECO:0000256" key="3">
    <source>
        <dbReference type="ARBA" id="ARBA00004987"/>
    </source>
</evidence>
<sequence length="825" mass="87903">MALASPVLSKAGDGDWAGPYDKAIAALPRLSQQDKINMVTGYSRDESCTGLTRVVPSIGYPALCLQDGPLAVKFLLKNATVFPAGIQAASTWDTSLIYSRGFALGTESKAAGVHVLLGPAGGPLGKIPAGGRNWEGFSPDPYLTGIAMANTINGMQAAGVQACAKHVIGNEQEKNRHTISSNIDDRTNHELYLWPFADAIKANVASIMCSYNLVNRTHACENKLLLQGLLKDELDFQGYIVSDWGAQHSTAESANAGLDMAFPFPTYDPVYWGGNLTDAISSNNVSQSRLDDMVTRILAGWYLVGQDSGYPPSNVSVPNDHKMLARKIARDGIVLLKNDNNTLPLKKSDRLAIIGANTTADTVYQGGGSGAAEAPQLVTPLDAIMKAGTVVANSTSNDPSNGAMAANAAATAVVFLSSYSAEEFDGGDRSNLNPDRSGNELVEAVNNTGKPTIVVIHSVGPLILEPILALRNVVAIIWAGLLGQESGNALVDVLYGDSTPSGKLPYTIAMKEADYGTAITNEASDDFREGLYIDYRHFDKEGLEPRYAFGYGLSYTTFDYADLTAFLVEEPATNTLAPGGNTSLYDTIANVSVTIKNTGKRVGAEVAQLYVGFPPSVPDTPAKQLRGFRKISLQPGEHGTVTFELRRKDLSYWNVTSQEWVMPSGVFNISIGASSRDIRLTNTISTNRLINANSTIQAEAHTSNNGTQTERTLDADGGINVGWIHSGNWLGYGNVEFGSNGATNFTARVSSGAASGIEGQVRITLDSPTATPIGNFSVSNTGGWQSWKTVSTNISPATGMHTVYLTFVSDQDADFVNVDWLSFSN</sequence>
<dbReference type="Pfam" id="PF01915">
    <property type="entry name" value="Glyco_hydro_3_C"/>
    <property type="match status" value="1"/>
</dbReference>
<dbReference type="Proteomes" id="UP000078397">
    <property type="component" value="Unassembled WGS sequence"/>
</dbReference>
<evidence type="ECO:0000313" key="19">
    <source>
        <dbReference type="EMBL" id="OAQ57313.1"/>
    </source>
</evidence>
<evidence type="ECO:0000256" key="15">
    <source>
        <dbReference type="ARBA" id="ARBA00078013"/>
    </source>
</evidence>
<dbReference type="FunFam" id="3.20.20.300:FF:000002">
    <property type="entry name" value="Probable beta-glucosidase"/>
    <property type="match status" value="1"/>
</dbReference>
<dbReference type="InterPro" id="IPR001764">
    <property type="entry name" value="Glyco_hydro_3_N"/>
</dbReference>
<evidence type="ECO:0000256" key="14">
    <source>
        <dbReference type="ARBA" id="ARBA00070030"/>
    </source>
</evidence>
<keyword evidence="6" id="KW-0964">Secreted</keyword>
<dbReference type="GO" id="GO:0008422">
    <property type="term" value="F:beta-glucosidase activity"/>
    <property type="evidence" value="ECO:0007669"/>
    <property type="project" value="UniProtKB-EC"/>
</dbReference>
<dbReference type="SMART" id="SM01217">
    <property type="entry name" value="Fn3_like"/>
    <property type="match status" value="1"/>
</dbReference>
<dbReference type="Gene3D" id="2.60.40.10">
    <property type="entry name" value="Immunoglobulins"/>
    <property type="match status" value="1"/>
</dbReference>
<dbReference type="SUPFAM" id="SSF49785">
    <property type="entry name" value="Galactose-binding domain-like"/>
    <property type="match status" value="1"/>
</dbReference>
<dbReference type="GeneID" id="28854222"/>
<feature type="domain" description="CBM6" evidence="18">
    <location>
        <begin position="694"/>
        <end position="824"/>
    </location>
</feature>
<dbReference type="InterPro" id="IPR036962">
    <property type="entry name" value="Glyco_hydro_3_N_sf"/>
</dbReference>
<dbReference type="InterPro" id="IPR002772">
    <property type="entry name" value="Glyco_hydro_3_C"/>
</dbReference>
<dbReference type="Gene3D" id="3.40.50.1700">
    <property type="entry name" value="Glycoside hydrolase family 3 C-terminal domain"/>
    <property type="match status" value="1"/>
</dbReference>
<dbReference type="SUPFAM" id="SSF51445">
    <property type="entry name" value="(Trans)glycosidases"/>
    <property type="match status" value="1"/>
</dbReference>
<dbReference type="PRINTS" id="PR00133">
    <property type="entry name" value="GLHYDRLASE3"/>
</dbReference>
<proteinExistence type="inferred from homology"/>
<keyword evidence="13" id="KW-0624">Polysaccharide degradation</keyword>
<keyword evidence="20" id="KW-1185">Reference proteome</keyword>
<dbReference type="PANTHER" id="PTHR42715:SF28">
    <property type="entry name" value="BETA-GLUCOSIDASE L-RELATED"/>
    <property type="match status" value="1"/>
</dbReference>
<dbReference type="EMBL" id="LSBJ02000023">
    <property type="protein sequence ID" value="OAQ57313.1"/>
    <property type="molecule type" value="Genomic_DNA"/>
</dbReference>
<keyword evidence="12" id="KW-0326">Glycosidase</keyword>
<evidence type="ECO:0000256" key="16">
    <source>
        <dbReference type="ARBA" id="ARBA00083231"/>
    </source>
</evidence>
<dbReference type="Pfam" id="PF00933">
    <property type="entry name" value="Glyco_hydro_3"/>
    <property type="match status" value="1"/>
</dbReference>
<dbReference type="PANTHER" id="PTHR42715">
    <property type="entry name" value="BETA-GLUCOSIDASE"/>
    <property type="match status" value="1"/>
</dbReference>
<evidence type="ECO:0000256" key="13">
    <source>
        <dbReference type="ARBA" id="ARBA00023326"/>
    </source>
</evidence>
<comment type="subcellular location">
    <subcellularLocation>
        <location evidence="2">Secreted</location>
    </subcellularLocation>
</comment>
<dbReference type="EC" id="3.2.1.21" evidence="5"/>
<keyword evidence="10" id="KW-0325">Glycoprotein</keyword>
<evidence type="ECO:0000256" key="1">
    <source>
        <dbReference type="ARBA" id="ARBA00000448"/>
    </source>
</evidence>
<dbReference type="SMART" id="SM00606">
    <property type="entry name" value="CBD_IV"/>
    <property type="match status" value="1"/>
</dbReference>
<evidence type="ECO:0000256" key="9">
    <source>
        <dbReference type="ARBA" id="ARBA00023001"/>
    </source>
</evidence>
<evidence type="ECO:0000256" key="11">
    <source>
        <dbReference type="ARBA" id="ARBA00023277"/>
    </source>
</evidence>
<dbReference type="AlphaFoldDB" id="A0A179EWT8"/>
<keyword evidence="11" id="KW-0119">Carbohydrate metabolism</keyword>
<name>A0A179EWT8_METCM</name>
<dbReference type="RefSeq" id="XP_018135664.1">
    <property type="nucleotide sequence ID" value="XM_018290228.1"/>
</dbReference>
<dbReference type="InterPro" id="IPR013783">
    <property type="entry name" value="Ig-like_fold"/>
</dbReference>
<dbReference type="InterPro" id="IPR017853">
    <property type="entry name" value="GH"/>
</dbReference>
<evidence type="ECO:0000256" key="17">
    <source>
        <dbReference type="ARBA" id="ARBA00083611"/>
    </source>
</evidence>
<dbReference type="InterPro" id="IPR050288">
    <property type="entry name" value="Cellulose_deg_GH3"/>
</dbReference>
<dbReference type="GO" id="GO:0030245">
    <property type="term" value="P:cellulose catabolic process"/>
    <property type="evidence" value="ECO:0007669"/>
    <property type="project" value="UniProtKB-KW"/>
</dbReference>
<reference evidence="19 20" key="1">
    <citation type="journal article" date="2016" name="PLoS Pathog.">
        <title>Biosynthesis of antibiotic leucinostatins in bio-control fungus Purpureocillium lilacinum and their inhibition on phytophthora revealed by genome mining.</title>
        <authorList>
            <person name="Wang G."/>
            <person name="Liu Z."/>
            <person name="Lin R."/>
            <person name="Li E."/>
            <person name="Mao Z."/>
            <person name="Ling J."/>
            <person name="Yang Y."/>
            <person name="Yin W.B."/>
            <person name="Xie B."/>
        </authorList>
    </citation>
    <scope>NUCLEOTIDE SEQUENCE [LARGE SCALE GENOMIC DNA]</scope>
    <source>
        <strain evidence="19">170</strain>
    </source>
</reference>
<dbReference type="GO" id="GO:0030246">
    <property type="term" value="F:carbohydrate binding"/>
    <property type="evidence" value="ECO:0007669"/>
    <property type="project" value="InterPro"/>
</dbReference>
<dbReference type="InterPro" id="IPR036881">
    <property type="entry name" value="Glyco_hydro_3_C_sf"/>
</dbReference>
<accession>A0A179EWT8</accession>
<dbReference type="GO" id="GO:0005576">
    <property type="term" value="C:extracellular region"/>
    <property type="evidence" value="ECO:0007669"/>
    <property type="project" value="UniProtKB-SubCell"/>
</dbReference>
<organism evidence="19 20">
    <name type="scientific">Pochonia chlamydosporia 170</name>
    <dbReference type="NCBI Taxonomy" id="1380566"/>
    <lineage>
        <taxon>Eukaryota</taxon>
        <taxon>Fungi</taxon>
        <taxon>Dikarya</taxon>
        <taxon>Ascomycota</taxon>
        <taxon>Pezizomycotina</taxon>
        <taxon>Sordariomycetes</taxon>
        <taxon>Hypocreomycetidae</taxon>
        <taxon>Hypocreales</taxon>
        <taxon>Clavicipitaceae</taxon>
        <taxon>Pochonia</taxon>
    </lineage>
</organism>
<evidence type="ECO:0000256" key="2">
    <source>
        <dbReference type="ARBA" id="ARBA00004613"/>
    </source>
</evidence>
<dbReference type="Pfam" id="PF14310">
    <property type="entry name" value="Fn3-like"/>
    <property type="match status" value="1"/>
</dbReference>
<dbReference type="KEGG" id="pchm:VFPPC_12304"/>
<dbReference type="PROSITE" id="PS51175">
    <property type="entry name" value="CBM6"/>
    <property type="match status" value="1"/>
</dbReference>
<keyword evidence="7" id="KW-0732">Signal</keyword>
<keyword evidence="9" id="KW-0136">Cellulose degradation</keyword>
<dbReference type="Pfam" id="PF03422">
    <property type="entry name" value="CBM_6"/>
    <property type="match status" value="1"/>
</dbReference>
<dbReference type="InterPro" id="IPR026891">
    <property type="entry name" value="Fn3-like"/>
</dbReference>
<dbReference type="SUPFAM" id="SSF52279">
    <property type="entry name" value="Beta-D-glucan exohydrolase, C-terminal domain"/>
    <property type="match status" value="1"/>
</dbReference>
<comment type="similarity">
    <text evidence="4">Belongs to the glycosyl hydrolase 3 family.</text>
</comment>
<evidence type="ECO:0000259" key="18">
    <source>
        <dbReference type="PROSITE" id="PS51175"/>
    </source>
</evidence>
<dbReference type="InterPro" id="IPR005084">
    <property type="entry name" value="CBM6"/>
</dbReference>
<protein>
    <recommendedName>
        <fullName evidence="14">Beta-glucosidase cel3A</fullName>
        <ecNumber evidence="5">3.2.1.21</ecNumber>
    </recommendedName>
    <alternativeName>
        <fullName evidence="15">Beta-D-glucoside glucohydrolase cel3A</fullName>
    </alternativeName>
    <alternativeName>
        <fullName evidence="17">Cellobiase cel3A</fullName>
    </alternativeName>
    <alternativeName>
        <fullName evidence="16">Gentiobiase cel3A</fullName>
    </alternativeName>
</protein>
<dbReference type="Gene3D" id="2.60.120.260">
    <property type="entry name" value="Galactose-binding domain-like"/>
    <property type="match status" value="1"/>
</dbReference>
<keyword evidence="8" id="KW-0378">Hydrolase</keyword>
<dbReference type="OrthoDB" id="416222at2759"/>
<evidence type="ECO:0000256" key="4">
    <source>
        <dbReference type="ARBA" id="ARBA00005336"/>
    </source>
</evidence>
<gene>
    <name evidence="19" type="ORF">VFPPC_12304</name>
</gene>
<evidence type="ECO:0000256" key="7">
    <source>
        <dbReference type="ARBA" id="ARBA00022729"/>
    </source>
</evidence>
<evidence type="ECO:0000256" key="5">
    <source>
        <dbReference type="ARBA" id="ARBA00012744"/>
    </source>
</evidence>
<comment type="pathway">
    <text evidence="3">Glycan metabolism; cellulose degradation.</text>
</comment>